<gene>
    <name evidence="1" type="ORF">METZ01_LOCUS401087</name>
</gene>
<dbReference type="EMBL" id="UINC01153485">
    <property type="protein sequence ID" value="SVD48233.1"/>
    <property type="molecule type" value="Genomic_DNA"/>
</dbReference>
<accession>A0A382VP15</accession>
<evidence type="ECO:0000313" key="1">
    <source>
        <dbReference type="EMBL" id="SVD48233.1"/>
    </source>
</evidence>
<organism evidence="1">
    <name type="scientific">marine metagenome</name>
    <dbReference type="NCBI Taxonomy" id="408172"/>
    <lineage>
        <taxon>unclassified sequences</taxon>
        <taxon>metagenomes</taxon>
        <taxon>ecological metagenomes</taxon>
    </lineage>
</organism>
<name>A0A382VP15_9ZZZZ</name>
<reference evidence="1" key="1">
    <citation type="submission" date="2018-05" db="EMBL/GenBank/DDBJ databases">
        <authorList>
            <person name="Lanie J.A."/>
            <person name="Ng W.-L."/>
            <person name="Kazmierczak K.M."/>
            <person name="Andrzejewski T.M."/>
            <person name="Davidsen T.M."/>
            <person name="Wayne K.J."/>
            <person name="Tettelin H."/>
            <person name="Glass J.I."/>
            <person name="Rusch D."/>
            <person name="Podicherti R."/>
            <person name="Tsui H.-C.T."/>
            <person name="Winkler M.E."/>
        </authorList>
    </citation>
    <scope>NUCLEOTIDE SEQUENCE</scope>
</reference>
<dbReference type="AlphaFoldDB" id="A0A382VP15"/>
<protein>
    <submittedName>
        <fullName evidence="1">Uncharacterized protein</fullName>
    </submittedName>
</protein>
<sequence length="39" mass="4378">MGIGIAQPEYVTTNAAKSKQSYIYFIVNIDCLENLIDIK</sequence>
<proteinExistence type="predicted"/>